<dbReference type="GO" id="GO:0021549">
    <property type="term" value="P:cerebellum development"/>
    <property type="evidence" value="ECO:0007669"/>
    <property type="project" value="Ensembl"/>
</dbReference>
<dbReference type="OrthoDB" id="9934005at2759"/>
<evidence type="ECO:0000256" key="24">
    <source>
        <dbReference type="SAM" id="Phobius"/>
    </source>
</evidence>
<dbReference type="GO" id="GO:0001755">
    <property type="term" value="P:neural crest cell migration"/>
    <property type="evidence" value="ECO:0007669"/>
    <property type="project" value="TreeGrafter"/>
</dbReference>
<evidence type="ECO:0000256" key="20">
    <source>
        <dbReference type="ARBA" id="ARBA00064852"/>
    </source>
</evidence>
<comment type="subunit">
    <text evidence="20">Interacts (via the PDZ-binding motif) with GIPC (via the PDZ domain). Interacts with NCDN. Interacts (via the PDZ-binding motif) with DLG4. Interacts with PLXNB2.</text>
</comment>
<keyword evidence="13" id="KW-0325">Glycoprotein</keyword>
<evidence type="ECO:0000313" key="28">
    <source>
        <dbReference type="Proteomes" id="UP000007648"/>
    </source>
</evidence>
<comment type="function">
    <text evidence="18">Cell surface receptor for PLXNB2 that plays an important role in cell-cell signaling. PLXNB2 binding promotes downstream activation of RHOA and phosphorylation of ERBB2 at 'Tyr-1248'. Required for normal brain development, axon guidance and cell migration. Probable signaling receptor which may play a role in myogenic differentiation through activation of the stress-activated MAPK cascade.</text>
</comment>
<keyword evidence="12" id="KW-1015">Disulfide bond</keyword>
<evidence type="ECO:0000256" key="5">
    <source>
        <dbReference type="ARBA" id="ARBA00022692"/>
    </source>
</evidence>
<dbReference type="SUPFAM" id="SSF101912">
    <property type="entry name" value="Sema domain"/>
    <property type="match status" value="1"/>
</dbReference>
<dbReference type="RefSeq" id="XP_031807345.1">
    <property type="nucleotide sequence ID" value="XM_031951485.1"/>
</dbReference>
<dbReference type="GO" id="GO:0045499">
    <property type="term" value="F:chemorepellent activity"/>
    <property type="evidence" value="ECO:0007669"/>
    <property type="project" value="TreeGrafter"/>
</dbReference>
<sequence>MLRRPRSSGTSGPGGLSPDPVPLARRARSSALRRDLPVRGLRGGRAPEPCFLARVRHLGGSGGGRPRTQAGSIRLRPLGPSAWGPPPRSPRPTGDGKFGAGSGRAGAGRSGFPAAPPSPRPQRFPGGRARERVGRVGDRLSPRLPSPAPREELSLAAHGSGGSAGRPRQGSRERPGRSGRAGAGGPRSTHRPPPPGPAAGHRAQSRGPGAGTMDPCLGVWLVASALLGLGYGDDAWWNPVPRKTVSYEELAAVVRRFSQVGIQDFLTLTLAESNEVLYVGAREALFALSLETLELQSVISWEATVEKKAECIQKGKSNQTECFNFIRFLQPYNSSHLYTCGTYAFQPKCTYINILTFSLEHGELEDGKGKCPYDPAKGHTGLIVDGELYSATLNNFLGTEPVILRNLGPHYSMKNEYLYSWLNEPHFVGSAYVPESVGSPTGDDDKIYFFFSERAVEYNCYAEQVVARVARVCKGDMGGARTLQKKWTTFLKARLVCAAPDRQLYFNQLQALHTLKGDNWLNTTFFGVFRARWGDVDLSAICQYQLEDIQRVFEGPYKEYQQQAQKWGPYTDPVPSPRPGSCINNWHRRHGYTSSLELPDNTLNFAKKHPLMEGQVVPRWGRPLLVKKDTNFTHLVADQVKGLDDVTYDVLFIGTGDGWLYKAVNLGAWVHVIEELQVFDKEPVESLVLSYDKKLLFAGSRSQLVQLPLADCSKYRSCADCILSRDPYCVWSTNTSRCVPLRGHLKSPFIQDVVNSNTGLCNLRPNKKVKITPKNITVVSGTDLVLPCRLSSNLAHARWTFGGRELPAEQPGSLLYDVRLQALVVLAAQPRHAGAYHCFSEEQGARLAAEGYLVAVVAGPSVTLEARAPLENLGLVWLAVVALGALCLVLLLLVLSLRRRLREELEKGAKAAERTLVYPLELPKEPTSPPFRPGTDPDEKLWDPVGYYYSDGSLKIVPGHARCQPGGGPPSPPPGIPGQPLPSPTRLHLGGGRSSNANGYVRLQLGGDDRAGPVHPLPELADELRRKLQQRQPLPDSNPEESSV</sequence>
<keyword evidence="8" id="KW-0524">Neurogenesis</keyword>
<name>A0A7N4PX21_SARHA</name>
<feature type="domain" description="Ig-like" evidence="25">
    <location>
        <begin position="765"/>
        <end position="848"/>
    </location>
</feature>
<dbReference type="Gene3D" id="2.130.10.10">
    <property type="entry name" value="YVTN repeat-like/Quinoprotein amine dehydrogenase"/>
    <property type="match status" value="1"/>
</dbReference>
<keyword evidence="11 24" id="KW-0472">Membrane</keyword>
<evidence type="ECO:0000259" key="26">
    <source>
        <dbReference type="PROSITE" id="PS51004"/>
    </source>
</evidence>
<keyword evidence="7" id="KW-0221">Differentiation</keyword>
<evidence type="ECO:0000256" key="11">
    <source>
        <dbReference type="ARBA" id="ARBA00023136"/>
    </source>
</evidence>
<dbReference type="GO" id="GO:0007411">
    <property type="term" value="P:axon guidance"/>
    <property type="evidence" value="ECO:0007669"/>
    <property type="project" value="TreeGrafter"/>
</dbReference>
<evidence type="ECO:0000256" key="7">
    <source>
        <dbReference type="ARBA" id="ARBA00022782"/>
    </source>
</evidence>
<dbReference type="GO" id="GO:0001843">
    <property type="term" value="P:neural tube closure"/>
    <property type="evidence" value="ECO:0007669"/>
    <property type="project" value="Ensembl"/>
</dbReference>
<dbReference type="GO" id="GO:0071526">
    <property type="term" value="P:semaphorin-plexin signaling pathway"/>
    <property type="evidence" value="ECO:0007669"/>
    <property type="project" value="Ensembl"/>
</dbReference>
<evidence type="ECO:0000256" key="12">
    <source>
        <dbReference type="ARBA" id="ARBA00023157"/>
    </source>
</evidence>
<keyword evidence="6" id="KW-0732">Signal</keyword>
<evidence type="ECO:0000256" key="2">
    <source>
        <dbReference type="ARBA" id="ARBA00022473"/>
    </source>
</evidence>
<dbReference type="Proteomes" id="UP000007648">
    <property type="component" value="Unassembled WGS sequence"/>
</dbReference>
<dbReference type="PROSITE" id="PS51004">
    <property type="entry name" value="SEMA"/>
    <property type="match status" value="1"/>
</dbReference>
<proteinExistence type="inferred from homology"/>
<feature type="compositionally biased region" description="Basic and acidic residues" evidence="23">
    <location>
        <begin position="128"/>
        <end position="141"/>
    </location>
</feature>
<evidence type="ECO:0000256" key="16">
    <source>
        <dbReference type="ARBA" id="ARBA00023329"/>
    </source>
</evidence>
<dbReference type="InterPro" id="IPR036179">
    <property type="entry name" value="Ig-like_dom_sf"/>
</dbReference>
<dbReference type="CDD" id="cd11258">
    <property type="entry name" value="Sema_4C"/>
    <property type="match status" value="1"/>
</dbReference>
<dbReference type="InterPro" id="IPR016201">
    <property type="entry name" value="PSI"/>
</dbReference>
<dbReference type="FunCoup" id="A0A7N4PX21">
    <property type="interactions" value="314"/>
</dbReference>
<dbReference type="PANTHER" id="PTHR11036">
    <property type="entry name" value="SEMAPHORIN"/>
    <property type="match status" value="1"/>
</dbReference>
<evidence type="ECO:0000256" key="6">
    <source>
        <dbReference type="ARBA" id="ARBA00022729"/>
    </source>
</evidence>
<dbReference type="PROSITE" id="PS50835">
    <property type="entry name" value="IG_LIKE"/>
    <property type="match status" value="1"/>
</dbReference>
<evidence type="ECO:0000313" key="27">
    <source>
        <dbReference type="Ensembl" id="ENSSHAP00000044853.1"/>
    </source>
</evidence>
<evidence type="ECO:0000256" key="8">
    <source>
        <dbReference type="ARBA" id="ARBA00022902"/>
    </source>
</evidence>
<dbReference type="InterPro" id="IPR002165">
    <property type="entry name" value="Plexin_repeat"/>
</dbReference>
<keyword evidence="16" id="KW-0968">Cytoplasmic vesicle</keyword>
<dbReference type="GO" id="GO:0030672">
    <property type="term" value="C:synaptic vesicle membrane"/>
    <property type="evidence" value="ECO:0007669"/>
    <property type="project" value="UniProtKB-SubCell"/>
</dbReference>
<dbReference type="InterPro" id="IPR015943">
    <property type="entry name" value="WD40/YVTN_repeat-like_dom_sf"/>
</dbReference>
<evidence type="ECO:0000256" key="4">
    <source>
        <dbReference type="ARBA" id="ARBA00022553"/>
    </source>
</evidence>
<comment type="caution">
    <text evidence="22">Lacks conserved residue(s) required for the propagation of feature annotation.</text>
</comment>
<keyword evidence="3" id="KW-1003">Cell membrane</keyword>
<evidence type="ECO:0000256" key="22">
    <source>
        <dbReference type="PROSITE-ProRule" id="PRU00352"/>
    </source>
</evidence>
<dbReference type="FunFam" id="2.60.40.10:FF:001189">
    <property type="entry name" value="Semaphorin 4C"/>
    <property type="match status" value="1"/>
</dbReference>
<gene>
    <name evidence="27" type="primary">SEMA4C</name>
</gene>
<keyword evidence="14" id="KW-0628">Postsynaptic cell membrane</keyword>
<reference evidence="27" key="3">
    <citation type="submission" date="2025-09" db="UniProtKB">
        <authorList>
            <consortium name="Ensembl"/>
        </authorList>
    </citation>
    <scope>IDENTIFICATION</scope>
</reference>
<dbReference type="Pfam" id="PF01437">
    <property type="entry name" value="PSI"/>
    <property type="match status" value="1"/>
</dbReference>
<dbReference type="CTD" id="54910"/>
<dbReference type="GO" id="GO:0042692">
    <property type="term" value="P:muscle cell differentiation"/>
    <property type="evidence" value="ECO:0007669"/>
    <property type="project" value="Ensembl"/>
</dbReference>
<dbReference type="GO" id="GO:0030215">
    <property type="term" value="F:semaphorin receptor binding"/>
    <property type="evidence" value="ECO:0007669"/>
    <property type="project" value="InterPro"/>
</dbReference>
<dbReference type="PANTHER" id="PTHR11036:SF16">
    <property type="entry name" value="SEMAPHORIN-4C"/>
    <property type="match status" value="1"/>
</dbReference>
<dbReference type="SMART" id="SM00630">
    <property type="entry name" value="Sema"/>
    <property type="match status" value="1"/>
</dbReference>
<keyword evidence="10" id="KW-0770">Synapse</keyword>
<feature type="domain" description="Sema" evidence="26">
    <location>
        <begin position="242"/>
        <end position="709"/>
    </location>
</feature>
<reference evidence="27 28" key="1">
    <citation type="journal article" date="2011" name="Proc. Natl. Acad. Sci. U.S.A.">
        <title>Genetic diversity and population structure of the endangered marsupial Sarcophilus harrisii (Tasmanian devil).</title>
        <authorList>
            <person name="Miller W."/>
            <person name="Hayes V.M."/>
            <person name="Ratan A."/>
            <person name="Petersen D.C."/>
            <person name="Wittekindt N.E."/>
            <person name="Miller J."/>
            <person name="Walenz B."/>
            <person name="Knight J."/>
            <person name="Qi J."/>
            <person name="Zhao F."/>
            <person name="Wang Q."/>
            <person name="Bedoya-Reina O.C."/>
            <person name="Katiyar N."/>
            <person name="Tomsho L.P."/>
            <person name="Kasson L.M."/>
            <person name="Hardie R.A."/>
            <person name="Woodbridge P."/>
            <person name="Tindall E.A."/>
            <person name="Bertelsen M.F."/>
            <person name="Dixon D."/>
            <person name="Pyecroft S."/>
            <person name="Helgen K.M."/>
            <person name="Lesk A.M."/>
            <person name="Pringle T.H."/>
            <person name="Patterson N."/>
            <person name="Zhang Y."/>
            <person name="Kreiss A."/>
            <person name="Woods G.M."/>
            <person name="Jones M.E."/>
            <person name="Schuster S.C."/>
        </authorList>
    </citation>
    <scope>NUCLEOTIDE SEQUENCE [LARGE SCALE GENOMIC DNA]</scope>
</reference>
<evidence type="ECO:0000256" key="1">
    <source>
        <dbReference type="ARBA" id="ARBA00009492"/>
    </source>
</evidence>
<evidence type="ECO:0000256" key="21">
    <source>
        <dbReference type="ARBA" id="ARBA00074136"/>
    </source>
</evidence>
<dbReference type="InParanoid" id="A0A7N4PX21"/>
<reference evidence="27" key="2">
    <citation type="submission" date="2025-08" db="UniProtKB">
        <authorList>
            <consortium name="Ensembl"/>
        </authorList>
    </citation>
    <scope>IDENTIFICATION</scope>
</reference>
<comment type="similarity">
    <text evidence="1">Belongs to the semaphorin family.</text>
</comment>
<dbReference type="GO" id="GO:0098978">
    <property type="term" value="C:glutamatergic synapse"/>
    <property type="evidence" value="ECO:0007669"/>
    <property type="project" value="Ensembl"/>
</dbReference>
<dbReference type="InterPro" id="IPR027231">
    <property type="entry name" value="Semaphorin"/>
</dbReference>
<dbReference type="Pfam" id="PF01403">
    <property type="entry name" value="Sema"/>
    <property type="match status" value="1"/>
</dbReference>
<dbReference type="InterPro" id="IPR003599">
    <property type="entry name" value="Ig_sub"/>
</dbReference>
<comment type="subcellular location">
    <subcellularLocation>
        <location evidence="17">Cytoplasmic vesicle</location>
        <location evidence="17">Secretory vesicle</location>
        <location evidence="17">Synaptic vesicle membrane</location>
        <topology evidence="17">Single-pass type I membrane protein</topology>
    </subcellularLocation>
    <subcellularLocation>
        <location evidence="19">Postsynaptic density membrane</location>
        <topology evidence="19">Single-pass type I membrane protein</topology>
    </subcellularLocation>
</comment>
<dbReference type="SUPFAM" id="SSF48726">
    <property type="entry name" value="Immunoglobulin"/>
    <property type="match status" value="1"/>
</dbReference>
<dbReference type="SMART" id="SM00423">
    <property type="entry name" value="PSI"/>
    <property type="match status" value="1"/>
</dbReference>
<dbReference type="KEGG" id="shr:100933970"/>
<dbReference type="GeneTree" id="ENSGT00940000159885"/>
<evidence type="ECO:0000256" key="13">
    <source>
        <dbReference type="ARBA" id="ARBA00023180"/>
    </source>
</evidence>
<evidence type="ECO:0000256" key="3">
    <source>
        <dbReference type="ARBA" id="ARBA00022475"/>
    </source>
</evidence>
<dbReference type="InterPro" id="IPR001627">
    <property type="entry name" value="Semap_dom"/>
</dbReference>
<accession>A0A7N4PX21</accession>
<feature type="compositionally biased region" description="Pro residues" evidence="23">
    <location>
        <begin position="967"/>
        <end position="983"/>
    </location>
</feature>
<dbReference type="GO" id="GO:0021535">
    <property type="term" value="P:cell migration in hindbrain"/>
    <property type="evidence" value="ECO:0007669"/>
    <property type="project" value="Ensembl"/>
</dbReference>
<dbReference type="GeneID" id="100933970"/>
<evidence type="ECO:0000259" key="25">
    <source>
        <dbReference type="PROSITE" id="PS50835"/>
    </source>
</evidence>
<evidence type="ECO:0000256" key="17">
    <source>
        <dbReference type="ARBA" id="ARBA00029428"/>
    </source>
</evidence>
<keyword evidence="2" id="KW-0217">Developmental protein</keyword>
<dbReference type="InterPro" id="IPR007110">
    <property type="entry name" value="Ig-like_dom"/>
</dbReference>
<keyword evidence="5 24" id="KW-0812">Transmembrane</keyword>
<dbReference type="Gene3D" id="2.60.40.10">
    <property type="entry name" value="Immunoglobulins"/>
    <property type="match status" value="1"/>
</dbReference>
<feature type="transmembrane region" description="Helical" evidence="24">
    <location>
        <begin position="875"/>
        <end position="897"/>
    </location>
</feature>
<dbReference type="GO" id="GO:0030335">
    <property type="term" value="P:positive regulation of cell migration"/>
    <property type="evidence" value="ECO:0007669"/>
    <property type="project" value="TreeGrafter"/>
</dbReference>
<keyword evidence="15" id="KW-0393">Immunoglobulin domain</keyword>
<evidence type="ECO:0000256" key="14">
    <source>
        <dbReference type="ARBA" id="ARBA00023257"/>
    </source>
</evidence>
<evidence type="ECO:0000256" key="23">
    <source>
        <dbReference type="SAM" id="MobiDB-lite"/>
    </source>
</evidence>
<dbReference type="Ensembl" id="ENSSHAT00000038721.1">
    <property type="protein sequence ID" value="ENSSHAP00000044853.1"/>
    <property type="gene ID" value="ENSSHAG00000017454.2"/>
</dbReference>
<dbReference type="FunFam" id="3.30.1680.10:FF:000021">
    <property type="entry name" value="Semaphorin 4C"/>
    <property type="match status" value="1"/>
</dbReference>
<dbReference type="InterPro" id="IPR036352">
    <property type="entry name" value="Semap_dom_sf"/>
</dbReference>
<dbReference type="GO" id="GO:0098839">
    <property type="term" value="C:postsynaptic density membrane"/>
    <property type="evidence" value="ECO:0007669"/>
    <property type="project" value="UniProtKB-SubCell"/>
</dbReference>
<keyword evidence="9 24" id="KW-1133">Transmembrane helix</keyword>
<dbReference type="GO" id="GO:0150052">
    <property type="term" value="P:regulation of postsynapse assembly"/>
    <property type="evidence" value="ECO:0007669"/>
    <property type="project" value="Ensembl"/>
</dbReference>
<feature type="region of interest" description="Disordered" evidence="23">
    <location>
        <begin position="1"/>
        <end position="210"/>
    </location>
</feature>
<evidence type="ECO:0000256" key="10">
    <source>
        <dbReference type="ARBA" id="ARBA00023018"/>
    </source>
</evidence>
<evidence type="ECO:0000256" key="18">
    <source>
        <dbReference type="ARBA" id="ARBA00055175"/>
    </source>
</evidence>
<evidence type="ECO:0000256" key="9">
    <source>
        <dbReference type="ARBA" id="ARBA00022989"/>
    </source>
</evidence>
<evidence type="ECO:0000256" key="19">
    <source>
        <dbReference type="ARBA" id="ARBA00060363"/>
    </source>
</evidence>
<feature type="region of interest" description="Disordered" evidence="23">
    <location>
        <begin position="959"/>
        <end position="1044"/>
    </location>
</feature>
<dbReference type="AlphaFoldDB" id="A0A7N4PX21"/>
<feature type="compositionally biased region" description="Gly residues" evidence="23">
    <location>
        <begin position="96"/>
        <end position="109"/>
    </location>
</feature>
<protein>
    <recommendedName>
        <fullName evidence="21">Semaphorin-4C</fullName>
    </recommendedName>
</protein>
<dbReference type="SMART" id="SM00409">
    <property type="entry name" value="IG"/>
    <property type="match status" value="1"/>
</dbReference>
<dbReference type="GO" id="GO:0032874">
    <property type="term" value="P:positive regulation of stress-activated MAPK cascade"/>
    <property type="evidence" value="ECO:0007669"/>
    <property type="project" value="Ensembl"/>
</dbReference>
<keyword evidence="28" id="KW-1185">Reference proteome</keyword>
<organism evidence="27 28">
    <name type="scientific">Sarcophilus harrisii</name>
    <name type="common">Tasmanian devil</name>
    <name type="synonym">Sarcophilus laniarius</name>
    <dbReference type="NCBI Taxonomy" id="9305"/>
    <lineage>
        <taxon>Eukaryota</taxon>
        <taxon>Metazoa</taxon>
        <taxon>Chordata</taxon>
        <taxon>Craniata</taxon>
        <taxon>Vertebrata</taxon>
        <taxon>Euteleostomi</taxon>
        <taxon>Mammalia</taxon>
        <taxon>Metatheria</taxon>
        <taxon>Dasyuromorphia</taxon>
        <taxon>Dasyuridae</taxon>
        <taxon>Sarcophilus</taxon>
    </lineage>
</organism>
<evidence type="ECO:0000256" key="15">
    <source>
        <dbReference type="ARBA" id="ARBA00023319"/>
    </source>
</evidence>
<dbReference type="Gene3D" id="3.30.1680.10">
    <property type="entry name" value="ligand-binding face of the semaphorins, domain 2"/>
    <property type="match status" value="1"/>
</dbReference>
<dbReference type="InterPro" id="IPR013783">
    <property type="entry name" value="Ig-like_fold"/>
</dbReference>
<dbReference type="SUPFAM" id="SSF103575">
    <property type="entry name" value="Plexin repeat"/>
    <property type="match status" value="1"/>
</dbReference>
<dbReference type="FunFam" id="2.130.10.10:FF:000033">
    <property type="entry name" value="Semaphorin 4B"/>
    <property type="match status" value="1"/>
</dbReference>
<keyword evidence="4" id="KW-0597">Phosphoprotein</keyword>